<dbReference type="InterPro" id="IPR013762">
    <property type="entry name" value="Integrase-like_cat_sf"/>
</dbReference>
<dbReference type="PANTHER" id="PTHR30349">
    <property type="entry name" value="PHAGE INTEGRASE-RELATED"/>
    <property type="match status" value="1"/>
</dbReference>
<dbReference type="InterPro" id="IPR002104">
    <property type="entry name" value="Integrase_catalytic"/>
</dbReference>
<dbReference type="PANTHER" id="PTHR30349:SF64">
    <property type="entry name" value="PROPHAGE INTEGRASE INTD-RELATED"/>
    <property type="match status" value="1"/>
</dbReference>
<evidence type="ECO:0000256" key="1">
    <source>
        <dbReference type="ARBA" id="ARBA00023172"/>
    </source>
</evidence>
<dbReference type="Gene3D" id="1.10.443.10">
    <property type="entry name" value="Intergrase catalytic core"/>
    <property type="match status" value="1"/>
</dbReference>
<dbReference type="PROSITE" id="PS51898">
    <property type="entry name" value="TYR_RECOMBINASE"/>
    <property type="match status" value="1"/>
</dbReference>
<evidence type="ECO:0000313" key="3">
    <source>
        <dbReference type="EMBL" id="GEQ19975.1"/>
    </source>
</evidence>
<dbReference type="GO" id="GO:0003677">
    <property type="term" value="F:DNA binding"/>
    <property type="evidence" value="ECO:0007669"/>
    <property type="project" value="InterPro"/>
</dbReference>
<evidence type="ECO:0000313" key="6">
    <source>
        <dbReference type="Proteomes" id="UP000474042"/>
    </source>
</evidence>
<dbReference type="InterPro" id="IPR011010">
    <property type="entry name" value="DNA_brk_join_enz"/>
</dbReference>
<feature type="domain" description="Tyr recombinase" evidence="2">
    <location>
        <begin position="106"/>
        <end position="313"/>
    </location>
</feature>
<dbReference type="Proteomes" id="UP000321089">
    <property type="component" value="Unassembled WGS sequence"/>
</dbReference>
<dbReference type="AlphaFoldDB" id="A0A512TIE1"/>
<proteinExistence type="predicted"/>
<gene>
    <name evidence="3" type="ORF">CBU02nite_04810</name>
    <name evidence="4" type="ORF">GND98_011780</name>
</gene>
<sequence>MLKSYYYSSIFANYIEEYVKQRRLSGFSFEAQAYRLYKFDQYCNKIKLSEPILNKQLFDSWSVKSSTESKTTQSGRLSTIRGFCIYLNAIGIVAYIPHHFSKCEKVVPHLMIDEEIKSFFKQVDNYKTLSTSSSFIRLEKEYKILFRLIYCCGLRNSEACNLKFSDVDTTKNILTIIHSKGDKDRVVYISGDLSLLCEHYKNFLIKFLGVKPFWFFPGRKINAPIQKTSVDKKFNEFWNKSIYAKDCDKKPTVHCLRHSFVIKRMNLWMSEGIDLNVMMPYLSQYLGHSSPEETYYYFHQVQEIFETIKKKDSISTMVIPEVDYE</sequence>
<reference evidence="4 6" key="2">
    <citation type="submission" date="2020-01" db="EMBL/GenBank/DDBJ databases">
        <title>Genome sequence of a 1,3-propanediol producer, Clostridium butyricum S3.</title>
        <authorList>
            <person name="Zhou J."/>
        </authorList>
    </citation>
    <scope>NUCLEOTIDE SEQUENCE [LARGE SCALE GENOMIC DNA]</scope>
    <source>
        <strain evidence="4 6">S3</strain>
    </source>
</reference>
<reference evidence="3 5" key="1">
    <citation type="submission" date="2019-07" db="EMBL/GenBank/DDBJ databases">
        <title>Whole genome shotgun sequence of Clostridium butyricum NBRC 3858.</title>
        <authorList>
            <person name="Hosoyama A."/>
            <person name="Uohara A."/>
            <person name="Ohji S."/>
            <person name="Ichikawa N."/>
        </authorList>
    </citation>
    <scope>NUCLEOTIDE SEQUENCE [LARGE SCALE GENOMIC DNA]</scope>
    <source>
        <strain evidence="3 5">NBRC 3858</strain>
    </source>
</reference>
<dbReference type="Pfam" id="PF00589">
    <property type="entry name" value="Phage_integrase"/>
    <property type="match status" value="1"/>
</dbReference>
<protein>
    <submittedName>
        <fullName evidence="3 4">Integrase</fullName>
    </submittedName>
</protein>
<dbReference type="InterPro" id="IPR050090">
    <property type="entry name" value="Tyrosine_recombinase_XerCD"/>
</dbReference>
<keyword evidence="1" id="KW-0233">DNA recombination</keyword>
<comment type="caution">
    <text evidence="3">The sequence shown here is derived from an EMBL/GenBank/DDBJ whole genome shotgun (WGS) entry which is preliminary data.</text>
</comment>
<dbReference type="EMBL" id="BKBC01000005">
    <property type="protein sequence ID" value="GEQ19975.1"/>
    <property type="molecule type" value="Genomic_DNA"/>
</dbReference>
<evidence type="ECO:0000259" key="2">
    <source>
        <dbReference type="PROSITE" id="PS51898"/>
    </source>
</evidence>
<dbReference type="RefSeq" id="WP_146867902.1">
    <property type="nucleotide sequence ID" value="NZ_BKBC01000005.1"/>
</dbReference>
<dbReference type="GO" id="GO:0006310">
    <property type="term" value="P:DNA recombination"/>
    <property type="evidence" value="ECO:0007669"/>
    <property type="project" value="UniProtKB-KW"/>
</dbReference>
<dbReference type="SUPFAM" id="SSF56349">
    <property type="entry name" value="DNA breaking-rejoining enzymes"/>
    <property type="match status" value="1"/>
</dbReference>
<accession>A0A512TIE1</accession>
<dbReference type="EMBL" id="WOFV02000036">
    <property type="protein sequence ID" value="NAS18533.1"/>
    <property type="molecule type" value="Genomic_DNA"/>
</dbReference>
<dbReference type="GO" id="GO:0015074">
    <property type="term" value="P:DNA integration"/>
    <property type="evidence" value="ECO:0007669"/>
    <property type="project" value="InterPro"/>
</dbReference>
<dbReference type="Proteomes" id="UP000474042">
    <property type="component" value="Unassembled WGS sequence"/>
</dbReference>
<name>A0A512TIE1_CLOBU</name>
<evidence type="ECO:0000313" key="4">
    <source>
        <dbReference type="EMBL" id="NAS18533.1"/>
    </source>
</evidence>
<evidence type="ECO:0000313" key="5">
    <source>
        <dbReference type="Proteomes" id="UP000321089"/>
    </source>
</evidence>
<organism evidence="3 5">
    <name type="scientific">Clostridium butyricum</name>
    <dbReference type="NCBI Taxonomy" id="1492"/>
    <lineage>
        <taxon>Bacteria</taxon>
        <taxon>Bacillati</taxon>
        <taxon>Bacillota</taxon>
        <taxon>Clostridia</taxon>
        <taxon>Eubacteriales</taxon>
        <taxon>Clostridiaceae</taxon>
        <taxon>Clostridium</taxon>
    </lineage>
</organism>